<evidence type="ECO:0000313" key="3">
    <source>
        <dbReference type="Proteomes" id="UP001266305"/>
    </source>
</evidence>
<dbReference type="PANTHER" id="PTHR37867">
    <property type="entry name" value="CHROMOSOME 16 OPEN READING FRAME 86"/>
    <property type="match status" value="1"/>
</dbReference>
<reference evidence="2 3" key="1">
    <citation type="submission" date="2023-05" db="EMBL/GenBank/DDBJ databases">
        <title>B98-5 Cell Line De Novo Hybrid Assembly: An Optical Mapping Approach.</title>
        <authorList>
            <person name="Kananen K."/>
            <person name="Auerbach J.A."/>
            <person name="Kautto E."/>
            <person name="Blachly J.S."/>
        </authorList>
    </citation>
    <scope>NUCLEOTIDE SEQUENCE [LARGE SCALE GENOMIC DNA]</scope>
    <source>
        <strain evidence="2">B95-8</strain>
        <tissue evidence="2">Cell line</tissue>
    </source>
</reference>
<dbReference type="Pfam" id="PF15762">
    <property type="entry name" value="DUF4691"/>
    <property type="match status" value="1"/>
</dbReference>
<gene>
    <name evidence="2" type="ORF">P7K49_036580</name>
</gene>
<dbReference type="PANTHER" id="PTHR37867:SF1">
    <property type="entry name" value="CHROMOSOME 16 OPEN READING FRAME 86"/>
    <property type="match status" value="1"/>
</dbReference>
<dbReference type="InterPro" id="IPR031516">
    <property type="entry name" value="DUF4691"/>
</dbReference>
<feature type="compositionally biased region" description="Basic and acidic residues" evidence="1">
    <location>
        <begin position="1"/>
        <end position="11"/>
    </location>
</feature>
<protein>
    <submittedName>
        <fullName evidence="2">Uncharacterized protein</fullName>
    </submittedName>
</protein>
<feature type="compositionally biased region" description="Basic and acidic residues" evidence="1">
    <location>
        <begin position="83"/>
        <end position="99"/>
    </location>
</feature>
<dbReference type="EMBL" id="JASSZA010000021">
    <property type="protein sequence ID" value="KAK2085280.1"/>
    <property type="molecule type" value="Genomic_DNA"/>
</dbReference>
<name>A0ABQ9TKI4_SAGOE</name>
<accession>A0ABQ9TKI4</accession>
<keyword evidence="3" id="KW-1185">Reference proteome</keyword>
<dbReference type="Proteomes" id="UP001266305">
    <property type="component" value="Unassembled WGS sequence"/>
</dbReference>
<feature type="compositionally biased region" description="Basic residues" evidence="1">
    <location>
        <begin position="106"/>
        <end position="117"/>
    </location>
</feature>
<evidence type="ECO:0000256" key="1">
    <source>
        <dbReference type="SAM" id="MobiDB-lite"/>
    </source>
</evidence>
<proteinExistence type="predicted"/>
<evidence type="ECO:0000313" key="2">
    <source>
        <dbReference type="EMBL" id="KAK2085280.1"/>
    </source>
</evidence>
<sequence length="117" mass="12372">MASAGAERRPGFQEATVVGQALLAEDPGSAQTSECPVTRDQFLVPADQFLVPAREAGGTQGEDQPPVGATSEPELQEEGPTLGEERPKPKAGALEERGPRPVVSVRPRHGPKRKPVK</sequence>
<organism evidence="2 3">
    <name type="scientific">Saguinus oedipus</name>
    <name type="common">Cotton-top tamarin</name>
    <name type="synonym">Oedipomidas oedipus</name>
    <dbReference type="NCBI Taxonomy" id="9490"/>
    <lineage>
        <taxon>Eukaryota</taxon>
        <taxon>Metazoa</taxon>
        <taxon>Chordata</taxon>
        <taxon>Craniata</taxon>
        <taxon>Vertebrata</taxon>
        <taxon>Euteleostomi</taxon>
        <taxon>Mammalia</taxon>
        <taxon>Eutheria</taxon>
        <taxon>Euarchontoglires</taxon>
        <taxon>Primates</taxon>
        <taxon>Haplorrhini</taxon>
        <taxon>Platyrrhini</taxon>
        <taxon>Cebidae</taxon>
        <taxon>Callitrichinae</taxon>
        <taxon>Saguinus</taxon>
    </lineage>
</organism>
<feature type="region of interest" description="Disordered" evidence="1">
    <location>
        <begin position="1"/>
        <end position="117"/>
    </location>
</feature>
<comment type="caution">
    <text evidence="2">The sequence shown here is derived from an EMBL/GenBank/DDBJ whole genome shotgun (WGS) entry which is preliminary data.</text>
</comment>